<gene>
    <name evidence="2" type="ORF">PCOR1329_LOCUS63101</name>
</gene>
<feature type="chain" id="PRO_5047049357" evidence="1">
    <location>
        <begin position="21"/>
        <end position="190"/>
    </location>
</feature>
<organism evidence="2 3">
    <name type="scientific">Prorocentrum cordatum</name>
    <dbReference type="NCBI Taxonomy" id="2364126"/>
    <lineage>
        <taxon>Eukaryota</taxon>
        <taxon>Sar</taxon>
        <taxon>Alveolata</taxon>
        <taxon>Dinophyceae</taxon>
        <taxon>Prorocentrales</taxon>
        <taxon>Prorocentraceae</taxon>
        <taxon>Prorocentrum</taxon>
    </lineage>
</organism>
<evidence type="ECO:0000313" key="3">
    <source>
        <dbReference type="Proteomes" id="UP001189429"/>
    </source>
</evidence>
<accession>A0ABN9W4D0</accession>
<proteinExistence type="predicted"/>
<comment type="caution">
    <text evidence="2">The sequence shown here is derived from an EMBL/GenBank/DDBJ whole genome shotgun (WGS) entry which is preliminary data.</text>
</comment>
<keyword evidence="3" id="KW-1185">Reference proteome</keyword>
<name>A0ABN9W4D0_9DINO</name>
<dbReference type="EMBL" id="CAUYUJ010017999">
    <property type="protein sequence ID" value="CAK0879771.1"/>
    <property type="molecule type" value="Genomic_DNA"/>
</dbReference>
<sequence length="190" mass="21524">MRVMPMGWTRSFFFAQVLHAHQVSQIRDWTPGAAIQDRAPPPPFRAGSELALPCCDNFVAAASSKAQADALREDCKRRLTSLGFEVCRRLSRQRPWLSGRQLERLLGHAAFQFLGHRPLLSIFRSYYTFVQCHYLRPRRLWRSAAEELRAAAAMLPFARANVRRPWASEVEVFDASPAVCGVLSAALPEK</sequence>
<reference evidence="2" key="1">
    <citation type="submission" date="2023-10" db="EMBL/GenBank/DDBJ databases">
        <authorList>
            <person name="Chen Y."/>
            <person name="Shah S."/>
            <person name="Dougan E. K."/>
            <person name="Thang M."/>
            <person name="Chan C."/>
        </authorList>
    </citation>
    <scope>NUCLEOTIDE SEQUENCE [LARGE SCALE GENOMIC DNA]</scope>
</reference>
<evidence type="ECO:0000313" key="2">
    <source>
        <dbReference type="EMBL" id="CAK0879771.1"/>
    </source>
</evidence>
<dbReference type="Proteomes" id="UP001189429">
    <property type="component" value="Unassembled WGS sequence"/>
</dbReference>
<protein>
    <submittedName>
        <fullName evidence="2">Uncharacterized protein</fullName>
    </submittedName>
</protein>
<keyword evidence="1" id="KW-0732">Signal</keyword>
<feature type="non-terminal residue" evidence="2">
    <location>
        <position position="190"/>
    </location>
</feature>
<feature type="signal peptide" evidence="1">
    <location>
        <begin position="1"/>
        <end position="20"/>
    </location>
</feature>
<evidence type="ECO:0000256" key="1">
    <source>
        <dbReference type="SAM" id="SignalP"/>
    </source>
</evidence>